<evidence type="ECO:0000256" key="2">
    <source>
        <dbReference type="SAM" id="MobiDB-lite"/>
    </source>
</evidence>
<feature type="repeat" description="WD" evidence="1">
    <location>
        <begin position="763"/>
        <end position="796"/>
    </location>
</feature>
<dbReference type="Pfam" id="PF13676">
    <property type="entry name" value="TIR_2"/>
    <property type="match status" value="1"/>
</dbReference>
<proteinExistence type="predicted"/>
<dbReference type="InterPro" id="IPR015943">
    <property type="entry name" value="WD40/YVTN_repeat-like_dom_sf"/>
</dbReference>
<dbReference type="InterPro" id="IPR001680">
    <property type="entry name" value="WD40_rpt"/>
</dbReference>
<evidence type="ECO:0000259" key="4">
    <source>
        <dbReference type="PROSITE" id="PS50104"/>
    </source>
</evidence>
<comment type="caution">
    <text evidence="5">The sequence shown here is derived from an EMBL/GenBank/DDBJ whole genome shotgun (WGS) entry which is preliminary data.</text>
</comment>
<dbReference type="Gene3D" id="2.130.10.10">
    <property type="entry name" value="YVTN repeat-like/Quinoprotein amine dehydrogenase"/>
    <property type="match status" value="3"/>
</dbReference>
<dbReference type="PANTHER" id="PTHR19879">
    <property type="entry name" value="TRANSCRIPTION INITIATION FACTOR TFIID"/>
    <property type="match status" value="1"/>
</dbReference>
<organism evidence="5 6">
    <name type="scientific">Minwuia thermotolerans</name>
    <dbReference type="NCBI Taxonomy" id="2056226"/>
    <lineage>
        <taxon>Bacteria</taxon>
        <taxon>Pseudomonadati</taxon>
        <taxon>Pseudomonadota</taxon>
        <taxon>Alphaproteobacteria</taxon>
        <taxon>Minwuiales</taxon>
        <taxon>Minwuiaceae</taxon>
        <taxon>Minwuia</taxon>
    </lineage>
</organism>
<feature type="domain" description="TIR" evidence="4">
    <location>
        <begin position="147"/>
        <end position="331"/>
    </location>
</feature>
<feature type="region of interest" description="Disordered" evidence="2">
    <location>
        <begin position="33"/>
        <end position="52"/>
    </location>
</feature>
<evidence type="ECO:0000256" key="1">
    <source>
        <dbReference type="PROSITE-ProRule" id="PRU00221"/>
    </source>
</evidence>
<dbReference type="OrthoDB" id="7308181at2"/>
<name>A0A2M9G553_9PROT</name>
<keyword evidence="1" id="KW-0853">WD repeat</keyword>
<keyword evidence="3" id="KW-0812">Transmembrane</keyword>
<dbReference type="PROSITE" id="PS50082">
    <property type="entry name" value="WD_REPEATS_2"/>
    <property type="match status" value="1"/>
</dbReference>
<dbReference type="GO" id="GO:0007165">
    <property type="term" value="P:signal transduction"/>
    <property type="evidence" value="ECO:0007669"/>
    <property type="project" value="InterPro"/>
</dbReference>
<evidence type="ECO:0000256" key="3">
    <source>
        <dbReference type="SAM" id="Phobius"/>
    </source>
</evidence>
<keyword evidence="3" id="KW-1133">Transmembrane helix</keyword>
<evidence type="ECO:0000313" key="5">
    <source>
        <dbReference type="EMBL" id="PJK30847.1"/>
    </source>
</evidence>
<feature type="region of interest" description="Disordered" evidence="2">
    <location>
        <begin position="84"/>
        <end position="103"/>
    </location>
</feature>
<dbReference type="EMBL" id="PHIG01000015">
    <property type="protein sequence ID" value="PJK30847.1"/>
    <property type="molecule type" value="Genomic_DNA"/>
</dbReference>
<dbReference type="Gene3D" id="3.40.50.10140">
    <property type="entry name" value="Toll/interleukin-1 receptor homology (TIR) domain"/>
    <property type="match status" value="1"/>
</dbReference>
<dbReference type="PROSITE" id="PS50294">
    <property type="entry name" value="WD_REPEATS_REGION"/>
    <property type="match status" value="1"/>
</dbReference>
<feature type="transmembrane region" description="Helical" evidence="3">
    <location>
        <begin position="331"/>
        <end position="351"/>
    </location>
</feature>
<dbReference type="InterPro" id="IPR035897">
    <property type="entry name" value="Toll_tir_struct_dom_sf"/>
</dbReference>
<gene>
    <name evidence="5" type="ORF">CVT23_04660</name>
</gene>
<dbReference type="InterPro" id="IPR011047">
    <property type="entry name" value="Quinoprotein_ADH-like_sf"/>
</dbReference>
<dbReference type="Proteomes" id="UP000229498">
    <property type="component" value="Unassembled WGS sequence"/>
</dbReference>
<dbReference type="SMART" id="SM00320">
    <property type="entry name" value="WD40"/>
    <property type="match status" value="3"/>
</dbReference>
<dbReference type="PROSITE" id="PS50104">
    <property type="entry name" value="TIR"/>
    <property type="match status" value="1"/>
</dbReference>
<dbReference type="PANTHER" id="PTHR19879:SF1">
    <property type="entry name" value="CANNONBALL-RELATED"/>
    <property type="match status" value="1"/>
</dbReference>
<dbReference type="SUPFAM" id="SSF50998">
    <property type="entry name" value="Quinoprotein alcohol dehydrogenase-like"/>
    <property type="match status" value="2"/>
</dbReference>
<evidence type="ECO:0000313" key="6">
    <source>
        <dbReference type="Proteomes" id="UP000229498"/>
    </source>
</evidence>
<sequence>MLVFGMISRSNTTKNIFIQFYTVINVVADDRSTARPEAEPRHGRLGLGGGPPRIRLAEAQPPGDATDTLTLAFQASGCAVGRPTRLPHFSSRRTPGGAGRSPAKPVAWISKFGLSQRRALARLTPSGQRGARAMTAKEERPDGTAAPRYAGFISYSQKDKAWAMRIHRALERYRLPVGLPEGPHPGRKLGRFFRDDDELAGAPSLGTALERAIEDSAALVVICSPNSAGSKWVDAEIRKFKSRGPEAKVFAVIVAGRPDAEAPEERCFPPSLLRRVNADGNLTAEADEPLAPDAAKDSFPRLVARLAAGLVGIDFDTLWQREKRRRTRRRILAGAAACVAAVAVAAGVYMVREAEMRQLAEQSARLAGQAQAAMDEGRRSDAIAFLDAALPASLENPERPVVPEALAALRRAMADSTALGSLAQFEEPVTALRPTPAGRLAVFLASGAIRVIERDTGKPHASHPPDTLLEPLGASGMLFAVRNAERQKDDGTWANDVSASVIDPDTGKVSRNVELNASKWFGHSVLSPRGTRAFVTSYHTGPGDQTTLGVVDLTRGDDVGEVTATTTTLIGKDLHVSPGFGDDDTLFLSWGHGRKALAVWQIGEGPVTSLVSADGTAACPDAGAADPERQDSVTLSPDRMHISHARPLGDGDWCVQVWDATTAEPLEAHLLRKAYPAGIVPIARDLWALPKFWRDWQSQAELRTPNGMARVVEGCGQTLVDSLTLHARTDGWTIDADAKISACATGDTITVHDGAAFQPVGDFAGHEGKVQALWLDGTARALWSGGEDGTVRRWSVPQAPAFAPELIPVSPPVVSDDGTTIAAIFRTEDDGFFVKVFTADGNALSPRIRFALAPVPDGQQEVNRNVAPVLLDDGRMVGIAQAFDCGFPGCPETFRNRLKLWRTKNGEAVLRVDGVARAGPDRMQPLRLLARSGMAVLSLQDGAVRVIDAETGTAHGTISPPEGARILDTAFAHDVLWLVQTDSPESPETRQVSLLRLPIEDLDTAAAYTPDLVDRRRAQSAALFPAPDGRALMIGHDYAHRPSVPVELSVVGTDGKLLQAGDLPADVRSVSHVSFPGGGTRSATHAVVFHDLDVPPRILTLATGEFTNFTTETPGSTWEYWRADDPLRRAFVSTYQERLTLLSYGQGEGEQEKLCPSLHRSRAEAAAFSRDGTRLAVADQNSVRIFDLSTCALQREVAAHTTGLRPLAFAADGTLWIRQRDAHFRLVRRPPPDGKLLRALRRTSKK</sequence>
<feature type="compositionally biased region" description="Basic and acidic residues" evidence="2">
    <location>
        <begin position="33"/>
        <end position="42"/>
    </location>
</feature>
<dbReference type="GO" id="GO:0006367">
    <property type="term" value="P:transcription initiation at RNA polymerase II promoter"/>
    <property type="evidence" value="ECO:0007669"/>
    <property type="project" value="TreeGrafter"/>
</dbReference>
<dbReference type="AlphaFoldDB" id="A0A2M9G553"/>
<accession>A0A2M9G553</accession>
<keyword evidence="6" id="KW-1185">Reference proteome</keyword>
<dbReference type="InterPro" id="IPR000157">
    <property type="entry name" value="TIR_dom"/>
</dbReference>
<dbReference type="SUPFAM" id="SSF52200">
    <property type="entry name" value="Toll/Interleukin receptor TIR domain"/>
    <property type="match status" value="1"/>
</dbReference>
<protein>
    <recommendedName>
        <fullName evidence="4">TIR domain-containing protein</fullName>
    </recommendedName>
</protein>
<keyword evidence="3" id="KW-0472">Membrane</keyword>
<reference evidence="5 6" key="1">
    <citation type="submission" date="2017-11" db="EMBL/GenBank/DDBJ databases">
        <title>Draft genome sequence of Rhizobiales bacterium SY3-13.</title>
        <authorList>
            <person name="Sun C."/>
        </authorList>
    </citation>
    <scope>NUCLEOTIDE SEQUENCE [LARGE SCALE GENOMIC DNA]</scope>
    <source>
        <strain evidence="5 6">SY3-13</strain>
    </source>
</reference>